<dbReference type="Gene3D" id="1.10.441.10">
    <property type="entry name" value="Phosphomannose Isomerase, domain 2"/>
    <property type="match status" value="1"/>
</dbReference>
<dbReference type="Pfam" id="PF20511">
    <property type="entry name" value="PMI_typeI_cat"/>
    <property type="match status" value="1"/>
</dbReference>
<evidence type="ECO:0000256" key="8">
    <source>
        <dbReference type="SAM" id="MobiDB-lite"/>
    </source>
</evidence>
<feature type="domain" description="Phosphomannose isomerase type I catalytic" evidence="9">
    <location>
        <begin position="7"/>
        <end position="151"/>
    </location>
</feature>
<evidence type="ECO:0000313" key="11">
    <source>
        <dbReference type="Proteomes" id="UP001592531"/>
    </source>
</evidence>
<dbReference type="InterPro" id="IPR018050">
    <property type="entry name" value="Pmannose_isomerase-type1_CS"/>
</dbReference>
<dbReference type="GO" id="GO:0004476">
    <property type="term" value="F:mannose-6-phosphate isomerase activity"/>
    <property type="evidence" value="ECO:0007669"/>
    <property type="project" value="UniProtKB-EC"/>
</dbReference>
<dbReference type="RefSeq" id="WP_380533297.1">
    <property type="nucleotide sequence ID" value="NZ_JBHFAB010000003.1"/>
</dbReference>
<name>A0ABV6VR43_9ACTN</name>
<dbReference type="InterPro" id="IPR046457">
    <property type="entry name" value="PMI_typeI_cat"/>
</dbReference>
<evidence type="ECO:0000256" key="3">
    <source>
        <dbReference type="ARBA" id="ARBA00010772"/>
    </source>
</evidence>
<dbReference type="PIRSF" id="PIRSF001480">
    <property type="entry name" value="Mannose-6-phosphate_isomerase"/>
    <property type="match status" value="1"/>
</dbReference>
<dbReference type="PANTHER" id="PTHR10309:SF0">
    <property type="entry name" value="MANNOSE-6-PHOSPHATE ISOMERASE"/>
    <property type="match status" value="1"/>
</dbReference>
<evidence type="ECO:0000256" key="7">
    <source>
        <dbReference type="ARBA" id="ARBA00023235"/>
    </source>
</evidence>
<comment type="cofactor">
    <cofactor evidence="2">
        <name>Zn(2+)</name>
        <dbReference type="ChEBI" id="CHEBI:29105"/>
    </cofactor>
</comment>
<keyword evidence="5" id="KW-0479">Metal-binding</keyword>
<dbReference type="NCBIfam" id="TIGR00218">
    <property type="entry name" value="manA"/>
    <property type="match status" value="1"/>
</dbReference>
<comment type="similarity">
    <text evidence="3">Belongs to the mannose-6-phosphate isomerase type 1 family.</text>
</comment>
<dbReference type="InterPro" id="IPR014710">
    <property type="entry name" value="RmlC-like_jellyroll"/>
</dbReference>
<gene>
    <name evidence="10" type="primary">manA</name>
    <name evidence="10" type="ORF">ACEZDE_06190</name>
</gene>
<organism evidence="10 11">
    <name type="scientific">Streptacidiphilus cavernicola</name>
    <dbReference type="NCBI Taxonomy" id="3342716"/>
    <lineage>
        <taxon>Bacteria</taxon>
        <taxon>Bacillati</taxon>
        <taxon>Actinomycetota</taxon>
        <taxon>Actinomycetes</taxon>
        <taxon>Kitasatosporales</taxon>
        <taxon>Streptomycetaceae</taxon>
        <taxon>Streptacidiphilus</taxon>
    </lineage>
</organism>
<evidence type="ECO:0000256" key="4">
    <source>
        <dbReference type="ARBA" id="ARBA00011956"/>
    </source>
</evidence>
<dbReference type="PROSITE" id="PS00965">
    <property type="entry name" value="PMI_I_1"/>
    <property type="match status" value="1"/>
</dbReference>
<protein>
    <recommendedName>
        <fullName evidence="4">mannose-6-phosphate isomerase</fullName>
        <ecNumber evidence="4">5.3.1.8</ecNumber>
    </recommendedName>
</protein>
<keyword evidence="11" id="KW-1185">Reference proteome</keyword>
<reference evidence="10 11" key="1">
    <citation type="submission" date="2024-09" db="EMBL/GenBank/DDBJ databases">
        <authorList>
            <person name="Lee S.D."/>
        </authorList>
    </citation>
    <scope>NUCLEOTIDE SEQUENCE [LARGE SCALE GENOMIC DNA]</scope>
    <source>
        <strain evidence="10 11">N8-3</strain>
    </source>
</reference>
<evidence type="ECO:0000256" key="1">
    <source>
        <dbReference type="ARBA" id="ARBA00000757"/>
    </source>
</evidence>
<keyword evidence="7 10" id="KW-0413">Isomerase</keyword>
<evidence type="ECO:0000313" key="10">
    <source>
        <dbReference type="EMBL" id="MFC1416230.1"/>
    </source>
</evidence>
<dbReference type="CDD" id="cd07011">
    <property type="entry name" value="cupin_PMI_type_I_N"/>
    <property type="match status" value="1"/>
</dbReference>
<dbReference type="EC" id="5.3.1.8" evidence="4"/>
<dbReference type="Proteomes" id="UP001592531">
    <property type="component" value="Unassembled WGS sequence"/>
</dbReference>
<dbReference type="InterPro" id="IPR001250">
    <property type="entry name" value="Man6P_Isoase-1"/>
</dbReference>
<sequence>MPPEILVNPVRRYAWGSTRALAGFLGAEPTGEPQAELWMGAHPGSPSLVDRGAGPQPLDRLIAADPLPELGPSVLARFGPQLPFLAKVLAVGRALSVQVHPSTEQAEAGFAEEEARGVPLDAPDRNYRDRNHKPEMVCALDDFDALCGFRPCTETAELLDALGVPALDRWVRTLRTAPEPEALRTVLAEALADGHGGGTTRAVAAALPGAASAAAAAGSPHHAALAACAAVASDYPGDPGIIAALLLNHVRLRPGQALYLGAGVPHAYLGGLGVEVMANSDNVLRCGLTPKHVDVPELLRVVGFRSTAPDLIDPRPVPGAVGEEAYPAPVDEFTLTRHTLTDADPDGVTSQGVGDRGPQILLCVSGEADLLAADGGRLRLTRGQSAYLPAAAARSRVVSDGAVLFRVGVRPVSPG</sequence>
<keyword evidence="6" id="KW-0862">Zinc</keyword>
<dbReference type="Gene3D" id="2.60.120.10">
    <property type="entry name" value="Jelly Rolls"/>
    <property type="match status" value="2"/>
</dbReference>
<dbReference type="InterPro" id="IPR016305">
    <property type="entry name" value="Mannose-6-P_Isomerase"/>
</dbReference>
<feature type="region of interest" description="Disordered" evidence="8">
    <location>
        <begin position="104"/>
        <end position="128"/>
    </location>
</feature>
<dbReference type="SUPFAM" id="SSF51182">
    <property type="entry name" value="RmlC-like cupins"/>
    <property type="match status" value="1"/>
</dbReference>
<evidence type="ECO:0000256" key="6">
    <source>
        <dbReference type="ARBA" id="ARBA00022833"/>
    </source>
</evidence>
<dbReference type="EMBL" id="JBHFAB010000003">
    <property type="protein sequence ID" value="MFC1416230.1"/>
    <property type="molecule type" value="Genomic_DNA"/>
</dbReference>
<dbReference type="InterPro" id="IPR011051">
    <property type="entry name" value="RmlC_Cupin_sf"/>
</dbReference>
<comment type="catalytic activity">
    <reaction evidence="1">
        <text>D-mannose 6-phosphate = D-fructose 6-phosphate</text>
        <dbReference type="Rhea" id="RHEA:12356"/>
        <dbReference type="ChEBI" id="CHEBI:58735"/>
        <dbReference type="ChEBI" id="CHEBI:61527"/>
        <dbReference type="EC" id="5.3.1.8"/>
    </reaction>
</comment>
<dbReference type="PANTHER" id="PTHR10309">
    <property type="entry name" value="MANNOSE-6-PHOSPHATE ISOMERASE"/>
    <property type="match status" value="1"/>
</dbReference>
<proteinExistence type="inferred from homology"/>
<comment type="caution">
    <text evidence="10">The sequence shown here is derived from an EMBL/GenBank/DDBJ whole genome shotgun (WGS) entry which is preliminary data.</text>
</comment>
<accession>A0ABV6VR43</accession>
<evidence type="ECO:0000259" key="9">
    <source>
        <dbReference type="Pfam" id="PF20511"/>
    </source>
</evidence>
<evidence type="ECO:0000256" key="2">
    <source>
        <dbReference type="ARBA" id="ARBA00001947"/>
    </source>
</evidence>
<evidence type="ECO:0000256" key="5">
    <source>
        <dbReference type="ARBA" id="ARBA00022723"/>
    </source>
</evidence>
<dbReference type="PRINTS" id="PR00714">
    <property type="entry name" value="MAN6PISMRASE"/>
</dbReference>